<dbReference type="EMBL" id="JACHFM010000001">
    <property type="protein sequence ID" value="MBB5221077.1"/>
    <property type="molecule type" value="Genomic_DNA"/>
</dbReference>
<evidence type="ECO:0000313" key="2">
    <source>
        <dbReference type="Proteomes" id="UP000549457"/>
    </source>
</evidence>
<keyword evidence="2" id="KW-1185">Reference proteome</keyword>
<protein>
    <submittedName>
        <fullName evidence="1">Uncharacterized protein</fullName>
    </submittedName>
</protein>
<dbReference type="AlphaFoldDB" id="A0A840SGS9"/>
<accession>A0A840SGS9</accession>
<evidence type="ECO:0000313" key="1">
    <source>
        <dbReference type="EMBL" id="MBB5221077.1"/>
    </source>
</evidence>
<comment type="caution">
    <text evidence="1">The sequence shown here is derived from an EMBL/GenBank/DDBJ whole genome shotgun (WGS) entry which is preliminary data.</text>
</comment>
<dbReference type="RefSeq" id="WP_184147482.1">
    <property type="nucleotide sequence ID" value="NZ_JACHFM010000001.1"/>
</dbReference>
<sequence>MRSLRHWSAGAPFDHKDAAAHRLIVERFEQSERELFDHVLRAVVLAYYEHPFVIDAIRASGRPYHLFPHFEGYAGDPFEPARDMPGHRRGHYISTSEVKRLDLTELDLDRSRTIERGLDR</sequence>
<name>A0A840SGS9_9RHOB</name>
<dbReference type="Proteomes" id="UP000549457">
    <property type="component" value="Unassembled WGS sequence"/>
</dbReference>
<reference evidence="1 2" key="1">
    <citation type="submission" date="2020-08" db="EMBL/GenBank/DDBJ databases">
        <title>Genomic Encyclopedia of Type Strains, Phase IV (KMG-IV): sequencing the most valuable type-strain genomes for metagenomic binning, comparative biology and taxonomic classification.</title>
        <authorList>
            <person name="Goeker M."/>
        </authorList>
    </citation>
    <scope>NUCLEOTIDE SEQUENCE [LARGE SCALE GENOMIC DNA]</scope>
    <source>
        <strain evidence="1 2">DSM 101730</strain>
    </source>
</reference>
<organism evidence="1 2">
    <name type="scientific">Amaricoccus macauensis</name>
    <dbReference type="NCBI Taxonomy" id="57001"/>
    <lineage>
        <taxon>Bacteria</taxon>
        <taxon>Pseudomonadati</taxon>
        <taxon>Pseudomonadota</taxon>
        <taxon>Alphaproteobacteria</taxon>
        <taxon>Rhodobacterales</taxon>
        <taxon>Paracoccaceae</taxon>
        <taxon>Amaricoccus</taxon>
    </lineage>
</organism>
<gene>
    <name evidence="1" type="ORF">HNP73_000998</name>
</gene>
<proteinExistence type="predicted"/>